<organism evidence="2 3">
    <name type="scientific">Paxillus involutus ATCC 200175</name>
    <dbReference type="NCBI Taxonomy" id="664439"/>
    <lineage>
        <taxon>Eukaryota</taxon>
        <taxon>Fungi</taxon>
        <taxon>Dikarya</taxon>
        <taxon>Basidiomycota</taxon>
        <taxon>Agaricomycotina</taxon>
        <taxon>Agaricomycetes</taxon>
        <taxon>Agaricomycetidae</taxon>
        <taxon>Boletales</taxon>
        <taxon>Paxilineae</taxon>
        <taxon>Paxillaceae</taxon>
        <taxon>Paxillus</taxon>
    </lineage>
</organism>
<protein>
    <submittedName>
        <fullName evidence="2">Uncharacterized protein</fullName>
    </submittedName>
</protein>
<evidence type="ECO:0000313" key="3">
    <source>
        <dbReference type="Proteomes" id="UP000053647"/>
    </source>
</evidence>
<dbReference type="EMBL" id="KN819335">
    <property type="protein sequence ID" value="KIJ15885.1"/>
    <property type="molecule type" value="Genomic_DNA"/>
</dbReference>
<gene>
    <name evidence="2" type="ORF">PAXINDRAFT_99251</name>
</gene>
<feature type="region of interest" description="Disordered" evidence="1">
    <location>
        <begin position="315"/>
        <end position="372"/>
    </location>
</feature>
<sequence>MLPLLDSAALQPSGHMQVAGRPTSPNSHTSSFRSLLLNMQINSPSVKMVQQPGTENIVSRPVFGDYDRVEGRVMLDPTCSQNGRLTISIEGAFEYSSTKDNLDDDYPHSPIVRKHRHAFLSSSTVIPISPTPDPRSAIREAFSVRKRPSTSNLNSPARRSCEFSFKIPRGSRPGEDIPPTSTSTTLIENAQGRWSYMEKVEIAYRVTAVWEASDGSGNQTKLEAPILFQPDADFQSLDGSAIEPESWLEMPLKSERPIPFNCAVTLPRPRKFSRCSSIPYFVVFTTTPKSSCLTKEISADATIVVSLVRKITTNPQHPQLLPSPPETPPASDESDGLSSPLVPRYRLLRRSAKPSTPPVSVFRTPRTPEEPYAATEKYKPLPELPQESFLETRILQTQVFIGFPKRPRIRSDLHSQQNLPDGVYKGELQLSKDMLPGVNWPGVSVKYYLDVSVLFGQDDVRARVPIGQNLPDGVYKGELQLSKDMLPGVNWPGVSVKYYLDVSVLFGQDDVRARVPIGVY</sequence>
<dbReference type="OrthoDB" id="3259897at2759"/>
<dbReference type="Proteomes" id="UP000053647">
    <property type="component" value="Unassembled WGS sequence"/>
</dbReference>
<accession>A0A0C9TJR4</accession>
<keyword evidence="3" id="KW-1185">Reference proteome</keyword>
<evidence type="ECO:0000313" key="2">
    <source>
        <dbReference type="EMBL" id="KIJ15885.1"/>
    </source>
</evidence>
<reference evidence="3" key="2">
    <citation type="submission" date="2015-01" db="EMBL/GenBank/DDBJ databases">
        <title>Evolutionary Origins and Diversification of the Mycorrhizal Mutualists.</title>
        <authorList>
            <consortium name="DOE Joint Genome Institute"/>
            <consortium name="Mycorrhizal Genomics Consortium"/>
            <person name="Kohler A."/>
            <person name="Kuo A."/>
            <person name="Nagy L.G."/>
            <person name="Floudas D."/>
            <person name="Copeland A."/>
            <person name="Barry K.W."/>
            <person name="Cichocki N."/>
            <person name="Veneault-Fourrey C."/>
            <person name="LaButti K."/>
            <person name="Lindquist E.A."/>
            <person name="Lipzen A."/>
            <person name="Lundell T."/>
            <person name="Morin E."/>
            <person name="Murat C."/>
            <person name="Riley R."/>
            <person name="Ohm R."/>
            <person name="Sun H."/>
            <person name="Tunlid A."/>
            <person name="Henrissat B."/>
            <person name="Grigoriev I.V."/>
            <person name="Hibbett D.S."/>
            <person name="Martin F."/>
        </authorList>
    </citation>
    <scope>NUCLEOTIDE SEQUENCE [LARGE SCALE GENOMIC DNA]</scope>
    <source>
        <strain evidence="3">ATCC 200175</strain>
    </source>
</reference>
<reference evidence="2 3" key="1">
    <citation type="submission" date="2014-06" db="EMBL/GenBank/DDBJ databases">
        <authorList>
            <consortium name="DOE Joint Genome Institute"/>
            <person name="Kuo A."/>
            <person name="Kohler A."/>
            <person name="Nagy L.G."/>
            <person name="Floudas D."/>
            <person name="Copeland A."/>
            <person name="Barry K.W."/>
            <person name="Cichocki N."/>
            <person name="Veneault-Fourrey C."/>
            <person name="LaButti K."/>
            <person name="Lindquist E.A."/>
            <person name="Lipzen A."/>
            <person name="Lundell T."/>
            <person name="Morin E."/>
            <person name="Murat C."/>
            <person name="Sun H."/>
            <person name="Tunlid A."/>
            <person name="Henrissat B."/>
            <person name="Grigoriev I.V."/>
            <person name="Hibbett D.S."/>
            <person name="Martin F."/>
            <person name="Nordberg H.P."/>
            <person name="Cantor M.N."/>
            <person name="Hua S.X."/>
        </authorList>
    </citation>
    <scope>NUCLEOTIDE SEQUENCE [LARGE SCALE GENOMIC DNA]</scope>
    <source>
        <strain evidence="2 3">ATCC 200175</strain>
    </source>
</reference>
<dbReference type="AlphaFoldDB" id="A0A0C9TJR4"/>
<dbReference type="HOGENOM" id="CLU_556734_0_0_1"/>
<proteinExistence type="predicted"/>
<name>A0A0C9TJR4_PAXIN</name>
<evidence type="ECO:0000256" key="1">
    <source>
        <dbReference type="SAM" id="MobiDB-lite"/>
    </source>
</evidence>